<proteinExistence type="predicted"/>
<name>E4X432_OIKDI</name>
<organism evidence="2">
    <name type="scientific">Oikopleura dioica</name>
    <name type="common">Tunicate</name>
    <dbReference type="NCBI Taxonomy" id="34765"/>
    <lineage>
        <taxon>Eukaryota</taxon>
        <taxon>Metazoa</taxon>
        <taxon>Chordata</taxon>
        <taxon>Tunicata</taxon>
        <taxon>Appendicularia</taxon>
        <taxon>Copelata</taxon>
        <taxon>Oikopleuridae</taxon>
        <taxon>Oikopleura</taxon>
    </lineage>
</organism>
<evidence type="ECO:0000313" key="2">
    <source>
        <dbReference type="EMBL" id="CBY23821.1"/>
    </source>
</evidence>
<gene>
    <name evidence="2" type="ORF">GSOID_T00001145001</name>
</gene>
<protein>
    <recommendedName>
        <fullName evidence="1">PPIase cyclophilin-type domain-containing protein</fullName>
    </recommendedName>
</protein>
<keyword evidence="3" id="KW-1185">Reference proteome</keyword>
<accession>E4X432</accession>
<dbReference type="GO" id="GO:0003755">
    <property type="term" value="F:peptidyl-prolyl cis-trans isomerase activity"/>
    <property type="evidence" value="ECO:0007669"/>
    <property type="project" value="InterPro"/>
</dbReference>
<sequence length="101" mass="11188">MGNAVKKSSQQMGPSIVAASPLKHTKMSISQNIAELSSKRVFMDFKIGNHVPVRINMYLYDKVVPNTAENFRQLCTGDAGYTYKTSDSNEYQINLGVNLAN</sequence>
<dbReference type="Pfam" id="PF00160">
    <property type="entry name" value="Pro_isomerase"/>
    <property type="match status" value="1"/>
</dbReference>
<dbReference type="SUPFAM" id="SSF50891">
    <property type="entry name" value="Cyclophilin-like"/>
    <property type="match status" value="1"/>
</dbReference>
<feature type="domain" description="PPIase cyclophilin-type" evidence="1">
    <location>
        <begin position="43"/>
        <end position="82"/>
    </location>
</feature>
<dbReference type="OrthoDB" id="193499at2759"/>
<dbReference type="InterPro" id="IPR002130">
    <property type="entry name" value="Cyclophilin-type_PPIase_dom"/>
</dbReference>
<dbReference type="Gene3D" id="2.40.100.10">
    <property type="entry name" value="Cyclophilin-like"/>
    <property type="match status" value="1"/>
</dbReference>
<evidence type="ECO:0000313" key="3">
    <source>
        <dbReference type="Proteomes" id="UP000001307"/>
    </source>
</evidence>
<reference evidence="2" key="1">
    <citation type="journal article" date="2010" name="Science">
        <title>Plasticity of animal genome architecture unmasked by rapid evolution of a pelagic tunicate.</title>
        <authorList>
            <person name="Denoeud F."/>
            <person name="Henriet S."/>
            <person name="Mungpakdee S."/>
            <person name="Aury J.M."/>
            <person name="Da Silva C."/>
            <person name="Brinkmann H."/>
            <person name="Mikhaleva J."/>
            <person name="Olsen L.C."/>
            <person name="Jubin C."/>
            <person name="Canestro C."/>
            <person name="Bouquet J.M."/>
            <person name="Danks G."/>
            <person name="Poulain J."/>
            <person name="Campsteijn C."/>
            <person name="Adamski M."/>
            <person name="Cross I."/>
            <person name="Yadetie F."/>
            <person name="Muffato M."/>
            <person name="Louis A."/>
            <person name="Butcher S."/>
            <person name="Tsagkogeorga G."/>
            <person name="Konrad A."/>
            <person name="Singh S."/>
            <person name="Jensen M.F."/>
            <person name="Cong E.H."/>
            <person name="Eikeseth-Otteraa H."/>
            <person name="Noel B."/>
            <person name="Anthouard V."/>
            <person name="Porcel B.M."/>
            <person name="Kachouri-Lafond R."/>
            <person name="Nishino A."/>
            <person name="Ugolini M."/>
            <person name="Chourrout P."/>
            <person name="Nishida H."/>
            <person name="Aasland R."/>
            <person name="Huzurbazar S."/>
            <person name="Westhof E."/>
            <person name="Delsuc F."/>
            <person name="Lehrach H."/>
            <person name="Reinhardt R."/>
            <person name="Weissenbach J."/>
            <person name="Roy S.W."/>
            <person name="Artiguenave F."/>
            <person name="Postlethwait J.H."/>
            <person name="Manak J.R."/>
            <person name="Thompson E.M."/>
            <person name="Jaillon O."/>
            <person name="Du Pasquier L."/>
            <person name="Boudinot P."/>
            <person name="Liberles D.A."/>
            <person name="Volff J.N."/>
            <person name="Philippe H."/>
            <person name="Lenhard B."/>
            <person name="Roest Crollius H."/>
            <person name="Wincker P."/>
            <person name="Chourrout D."/>
        </authorList>
    </citation>
    <scope>NUCLEOTIDE SEQUENCE [LARGE SCALE GENOMIC DNA]</scope>
</reference>
<dbReference type="InterPro" id="IPR029000">
    <property type="entry name" value="Cyclophilin-like_dom_sf"/>
</dbReference>
<dbReference type="InParanoid" id="E4X432"/>
<evidence type="ECO:0000259" key="1">
    <source>
        <dbReference type="Pfam" id="PF00160"/>
    </source>
</evidence>
<dbReference type="EMBL" id="FN653024">
    <property type="protein sequence ID" value="CBY23821.1"/>
    <property type="molecule type" value="Genomic_DNA"/>
</dbReference>
<dbReference type="Proteomes" id="UP000001307">
    <property type="component" value="Unassembled WGS sequence"/>
</dbReference>
<dbReference type="AlphaFoldDB" id="E4X432"/>